<dbReference type="Pfam" id="PF18052">
    <property type="entry name" value="Rx_N"/>
    <property type="match status" value="1"/>
</dbReference>
<proteinExistence type="inferred from homology"/>
<evidence type="ECO:0000256" key="3">
    <source>
        <dbReference type="ARBA" id="ARBA00022737"/>
    </source>
</evidence>
<organism evidence="7 8">
    <name type="scientific">Dendrobium nobile</name>
    <name type="common">Orchid</name>
    <dbReference type="NCBI Taxonomy" id="94219"/>
    <lineage>
        <taxon>Eukaryota</taxon>
        <taxon>Viridiplantae</taxon>
        <taxon>Streptophyta</taxon>
        <taxon>Embryophyta</taxon>
        <taxon>Tracheophyta</taxon>
        <taxon>Spermatophyta</taxon>
        <taxon>Magnoliopsida</taxon>
        <taxon>Liliopsida</taxon>
        <taxon>Asparagales</taxon>
        <taxon>Orchidaceae</taxon>
        <taxon>Epidendroideae</taxon>
        <taxon>Malaxideae</taxon>
        <taxon>Dendrobiinae</taxon>
        <taxon>Dendrobium</taxon>
    </lineage>
</organism>
<comment type="caution">
    <text evidence="7">The sequence shown here is derived from an EMBL/GenBank/DDBJ whole genome shotgun (WGS) entry which is preliminary data.</text>
</comment>
<evidence type="ECO:0000256" key="5">
    <source>
        <dbReference type="ARBA" id="ARBA00022821"/>
    </source>
</evidence>
<dbReference type="GO" id="GO:0000166">
    <property type="term" value="F:nucleotide binding"/>
    <property type="evidence" value="ECO:0007669"/>
    <property type="project" value="UniProtKB-KW"/>
</dbReference>
<keyword evidence="4" id="KW-0547">Nucleotide-binding</keyword>
<dbReference type="InterPro" id="IPR041118">
    <property type="entry name" value="Rx_N"/>
</dbReference>
<reference evidence="7" key="1">
    <citation type="journal article" date="2022" name="Front. Genet.">
        <title>Chromosome-Scale Assembly of the Dendrobium nobile Genome Provides Insights Into the Molecular Mechanism of the Biosynthesis of the Medicinal Active Ingredient of Dendrobium.</title>
        <authorList>
            <person name="Xu Q."/>
            <person name="Niu S.-C."/>
            <person name="Li K.-L."/>
            <person name="Zheng P.-J."/>
            <person name="Zhang X.-J."/>
            <person name="Jia Y."/>
            <person name="Liu Y."/>
            <person name="Niu Y.-X."/>
            <person name="Yu L.-H."/>
            <person name="Chen D.-F."/>
            <person name="Zhang G.-Q."/>
        </authorList>
    </citation>
    <scope>NUCLEOTIDE SEQUENCE</scope>
    <source>
        <tissue evidence="7">Leaf</tissue>
    </source>
</reference>
<dbReference type="Proteomes" id="UP000829196">
    <property type="component" value="Unassembled WGS sequence"/>
</dbReference>
<keyword evidence="8" id="KW-1185">Reference proteome</keyword>
<protein>
    <recommendedName>
        <fullName evidence="6">Disease resistance N-terminal domain-containing protein</fullName>
    </recommendedName>
</protein>
<sequence>MEDKLLDIAEKLIRVGFRYVKDQIEWDKRTKEPLARLKRYLPQIQAVVHFASSQEQITDQNKPLNEWLWQLRDAIDDAFDVVDELEYRELEKQVTKDKKLNRSDWKKKKLKFL</sequence>
<evidence type="ECO:0000259" key="6">
    <source>
        <dbReference type="Pfam" id="PF18052"/>
    </source>
</evidence>
<dbReference type="Gene3D" id="1.20.5.4130">
    <property type="match status" value="1"/>
</dbReference>
<feature type="domain" description="Disease resistance N-terminal" evidence="6">
    <location>
        <begin position="13"/>
        <end position="99"/>
    </location>
</feature>
<dbReference type="SMR" id="A0A8T3B4L0"/>
<evidence type="ECO:0000256" key="2">
    <source>
        <dbReference type="ARBA" id="ARBA00022614"/>
    </source>
</evidence>
<dbReference type="AlphaFoldDB" id="A0A8T3B4L0"/>
<dbReference type="GO" id="GO:0006952">
    <property type="term" value="P:defense response"/>
    <property type="evidence" value="ECO:0007669"/>
    <property type="project" value="UniProtKB-KW"/>
</dbReference>
<evidence type="ECO:0000256" key="4">
    <source>
        <dbReference type="ARBA" id="ARBA00022741"/>
    </source>
</evidence>
<name>A0A8T3B4L0_DENNO</name>
<accession>A0A8T3B4L0</accession>
<evidence type="ECO:0000256" key="1">
    <source>
        <dbReference type="ARBA" id="ARBA00008894"/>
    </source>
</evidence>
<dbReference type="EMBL" id="JAGYWB010000011">
    <property type="protein sequence ID" value="KAI0503729.1"/>
    <property type="molecule type" value="Genomic_DNA"/>
</dbReference>
<gene>
    <name evidence="7" type="ORF">KFK09_014668</name>
</gene>
<evidence type="ECO:0000313" key="7">
    <source>
        <dbReference type="EMBL" id="KAI0503729.1"/>
    </source>
</evidence>
<keyword evidence="5" id="KW-0611">Plant defense</keyword>
<dbReference type="OrthoDB" id="745875at2759"/>
<comment type="similarity">
    <text evidence="1">Belongs to the disease resistance NB-LRR family.</text>
</comment>
<keyword evidence="2" id="KW-0433">Leucine-rich repeat</keyword>
<evidence type="ECO:0000313" key="8">
    <source>
        <dbReference type="Proteomes" id="UP000829196"/>
    </source>
</evidence>
<keyword evidence="3" id="KW-0677">Repeat</keyword>